<evidence type="ECO:0000256" key="7">
    <source>
        <dbReference type="ARBA" id="ARBA00022927"/>
    </source>
</evidence>
<evidence type="ECO:0000256" key="2">
    <source>
        <dbReference type="ARBA" id="ARBA00010120"/>
    </source>
</evidence>
<feature type="transmembrane region" description="Helical" evidence="11">
    <location>
        <begin position="207"/>
        <end position="226"/>
    </location>
</feature>
<evidence type="ECO:0008006" key="13">
    <source>
        <dbReference type="Google" id="ProtNLM"/>
    </source>
</evidence>
<keyword evidence="4 11" id="KW-0812">Transmembrane</keyword>
<keyword evidence="8 11" id="KW-1133">Transmembrane helix</keyword>
<comment type="subcellular location">
    <subcellularLocation>
        <location evidence="1">Endoplasmic reticulum membrane</location>
        <topology evidence="1">Multi-pass membrane protein</topology>
    </subcellularLocation>
</comment>
<evidence type="ECO:0000256" key="6">
    <source>
        <dbReference type="ARBA" id="ARBA00022892"/>
    </source>
</evidence>
<feature type="transmembrane region" description="Helical" evidence="11">
    <location>
        <begin position="76"/>
        <end position="93"/>
    </location>
</feature>
<comment type="similarity">
    <text evidence="2">Belongs to the ERD2 family.</text>
</comment>
<feature type="transmembrane region" description="Helical" evidence="11">
    <location>
        <begin position="105"/>
        <end position="127"/>
    </location>
</feature>
<evidence type="ECO:0000256" key="8">
    <source>
        <dbReference type="ARBA" id="ARBA00022989"/>
    </source>
</evidence>
<dbReference type="Pfam" id="PF00810">
    <property type="entry name" value="ER_lumen_recept"/>
    <property type="match status" value="1"/>
</dbReference>
<evidence type="ECO:0000256" key="4">
    <source>
        <dbReference type="ARBA" id="ARBA00022692"/>
    </source>
</evidence>
<dbReference type="GO" id="GO:0015031">
    <property type="term" value="P:protein transport"/>
    <property type="evidence" value="ECO:0007669"/>
    <property type="project" value="UniProtKB-KW"/>
</dbReference>
<dbReference type="AlphaFoldDB" id="A0A7S2GHT0"/>
<organism evidence="12">
    <name type="scientific">Octactis speculum</name>
    <dbReference type="NCBI Taxonomy" id="3111310"/>
    <lineage>
        <taxon>Eukaryota</taxon>
        <taxon>Sar</taxon>
        <taxon>Stramenopiles</taxon>
        <taxon>Ochrophyta</taxon>
        <taxon>Dictyochophyceae</taxon>
        <taxon>Dictyochales</taxon>
        <taxon>Dictyochaceae</taxon>
        <taxon>Octactis</taxon>
    </lineage>
</organism>
<keyword evidence="10" id="KW-0675">Receptor</keyword>
<keyword evidence="5" id="KW-0256">Endoplasmic reticulum</keyword>
<feature type="transmembrane region" description="Helical" evidence="11">
    <location>
        <begin position="41"/>
        <end position="64"/>
    </location>
</feature>
<dbReference type="GO" id="GO:0005789">
    <property type="term" value="C:endoplasmic reticulum membrane"/>
    <property type="evidence" value="ECO:0007669"/>
    <property type="project" value="UniProtKB-SubCell"/>
</dbReference>
<dbReference type="GO" id="GO:0016192">
    <property type="term" value="P:vesicle-mediated transport"/>
    <property type="evidence" value="ECO:0007669"/>
    <property type="project" value="UniProtKB-KW"/>
</dbReference>
<keyword evidence="9 11" id="KW-0472">Membrane</keyword>
<accession>A0A7S2GHT0</accession>
<keyword evidence="6" id="KW-0931">ER-Golgi transport</keyword>
<evidence type="ECO:0000256" key="1">
    <source>
        <dbReference type="ARBA" id="ARBA00004477"/>
    </source>
</evidence>
<feature type="transmembrane region" description="Helical" evidence="11">
    <location>
        <begin position="16"/>
        <end position="35"/>
    </location>
</feature>
<gene>
    <name evidence="12" type="ORF">DSPE1174_LOCUS20754</name>
</gene>
<sequence length="288" mass="32398">MDSFIPKGLRAKPSKTVVVSWIAFFFVSLLIYKMLSDGDFSFLLTYASVCRCFAFIILNIKMFTSNSASSVSLKTLEAYIVVFFWRLVSIMRHEGYLPYDSSGDWFYHVVEFTSLVSACVAVYQLFYKYRGTYDDSKDAFGNLGIPSFLGVLYIVLPCLILAVIFHPNLNKDFISDASWTFSMYLESLAILPQLYMFQKQASGTGSGVIEVLVSHSVFALGFARVVESAFWMSSFHELHSGAGSQFVGWVVLLSQFIHVALMGDFFYFYFLSLQSGTAMQLPTQSGLV</sequence>
<protein>
    <recommendedName>
        <fullName evidence="13">ER lumen protein-retaining receptor</fullName>
    </recommendedName>
</protein>
<dbReference type="GO" id="GO:0006621">
    <property type="term" value="P:protein retention in ER lumen"/>
    <property type="evidence" value="ECO:0007669"/>
    <property type="project" value="InterPro"/>
</dbReference>
<keyword evidence="7" id="KW-0653">Protein transport</keyword>
<evidence type="ECO:0000256" key="5">
    <source>
        <dbReference type="ARBA" id="ARBA00022824"/>
    </source>
</evidence>
<evidence type="ECO:0000256" key="10">
    <source>
        <dbReference type="ARBA" id="ARBA00023170"/>
    </source>
</evidence>
<dbReference type="EMBL" id="HBGS01040383">
    <property type="protein sequence ID" value="CAD9449442.1"/>
    <property type="molecule type" value="Transcribed_RNA"/>
</dbReference>
<dbReference type="PANTHER" id="PTHR10585">
    <property type="entry name" value="ER LUMEN PROTEIN RETAINING RECEPTOR"/>
    <property type="match status" value="1"/>
</dbReference>
<name>A0A7S2GHT0_9STRA</name>
<reference evidence="12" key="1">
    <citation type="submission" date="2021-01" db="EMBL/GenBank/DDBJ databases">
        <authorList>
            <person name="Corre E."/>
            <person name="Pelletier E."/>
            <person name="Niang G."/>
            <person name="Scheremetjew M."/>
            <person name="Finn R."/>
            <person name="Kale V."/>
            <person name="Holt S."/>
            <person name="Cochrane G."/>
            <person name="Meng A."/>
            <person name="Brown T."/>
            <person name="Cohen L."/>
        </authorList>
    </citation>
    <scope>NUCLEOTIDE SEQUENCE</scope>
    <source>
        <strain evidence="12">CCMP1381</strain>
    </source>
</reference>
<feature type="transmembrane region" description="Helical" evidence="11">
    <location>
        <begin position="177"/>
        <end position="195"/>
    </location>
</feature>
<dbReference type="InterPro" id="IPR000133">
    <property type="entry name" value="ER_ret_rcpt"/>
</dbReference>
<proteinExistence type="inferred from homology"/>
<evidence type="ECO:0000256" key="3">
    <source>
        <dbReference type="ARBA" id="ARBA00022448"/>
    </source>
</evidence>
<evidence type="ECO:0000256" key="11">
    <source>
        <dbReference type="SAM" id="Phobius"/>
    </source>
</evidence>
<evidence type="ECO:0000256" key="9">
    <source>
        <dbReference type="ARBA" id="ARBA00023136"/>
    </source>
</evidence>
<feature type="transmembrane region" description="Helical" evidence="11">
    <location>
        <begin position="139"/>
        <end position="165"/>
    </location>
</feature>
<keyword evidence="3" id="KW-0813">Transport</keyword>
<evidence type="ECO:0000313" key="12">
    <source>
        <dbReference type="EMBL" id="CAD9449442.1"/>
    </source>
</evidence>
<dbReference type="GO" id="GO:0046923">
    <property type="term" value="F:ER retention sequence binding"/>
    <property type="evidence" value="ECO:0007669"/>
    <property type="project" value="InterPro"/>
</dbReference>
<feature type="transmembrane region" description="Helical" evidence="11">
    <location>
        <begin position="246"/>
        <end position="270"/>
    </location>
</feature>